<evidence type="ECO:0000256" key="7">
    <source>
        <dbReference type="ARBA" id="ARBA00023043"/>
    </source>
</evidence>
<gene>
    <name evidence="14" type="ORF">T265_13969</name>
</gene>
<dbReference type="OrthoDB" id="1661883at2759"/>
<feature type="repeat" description="ANK" evidence="11">
    <location>
        <begin position="633"/>
        <end position="665"/>
    </location>
</feature>
<keyword evidence="9 12" id="KW-0472">Membrane</keyword>
<feature type="repeat" description="ANK" evidence="11">
    <location>
        <begin position="256"/>
        <end position="288"/>
    </location>
</feature>
<dbReference type="InterPro" id="IPR052076">
    <property type="entry name" value="TRP_cation_channel"/>
</dbReference>
<dbReference type="Gene3D" id="1.25.40.20">
    <property type="entry name" value="Ankyrin repeat-containing domain"/>
    <property type="match status" value="4"/>
</dbReference>
<dbReference type="Pfam" id="PF12796">
    <property type="entry name" value="Ank_2"/>
    <property type="match status" value="4"/>
</dbReference>
<dbReference type="Pfam" id="PF13637">
    <property type="entry name" value="Ank_4"/>
    <property type="match status" value="1"/>
</dbReference>
<reference evidence="14 15" key="1">
    <citation type="submission" date="2013-11" db="EMBL/GenBank/DDBJ databases">
        <title>Opisthorchis viverrini - life in the bile duct.</title>
        <authorList>
            <person name="Young N.D."/>
            <person name="Nagarajan N."/>
            <person name="Lin S.J."/>
            <person name="Korhonen P.K."/>
            <person name="Jex A.R."/>
            <person name="Hall R.S."/>
            <person name="Safavi-Hemami H."/>
            <person name="Kaewkong W."/>
            <person name="Bertrand D."/>
            <person name="Gao S."/>
            <person name="Seet Q."/>
            <person name="Wongkham S."/>
            <person name="Teh B.T."/>
            <person name="Wongkham C."/>
            <person name="Intapan P.M."/>
            <person name="Maleewong W."/>
            <person name="Yang X."/>
            <person name="Hu M."/>
            <person name="Wang Z."/>
            <person name="Hofmann A."/>
            <person name="Sternberg P.W."/>
            <person name="Tan P."/>
            <person name="Wang J."/>
            <person name="Gasser R.B."/>
        </authorList>
    </citation>
    <scope>NUCLEOTIDE SEQUENCE [LARGE SCALE GENOMIC DNA]</scope>
</reference>
<evidence type="ECO:0000256" key="6">
    <source>
        <dbReference type="ARBA" id="ARBA00022989"/>
    </source>
</evidence>
<feature type="repeat" description="ANK" evidence="11">
    <location>
        <begin position="398"/>
        <end position="430"/>
    </location>
</feature>
<dbReference type="PROSITE" id="PS50297">
    <property type="entry name" value="ANK_REP_REGION"/>
    <property type="match status" value="11"/>
</dbReference>
<feature type="repeat" description="ANK" evidence="11">
    <location>
        <begin position="365"/>
        <end position="397"/>
    </location>
</feature>
<organism evidence="14 15">
    <name type="scientific">Opisthorchis viverrini</name>
    <name type="common">Southeast Asian liver fluke</name>
    <dbReference type="NCBI Taxonomy" id="6198"/>
    <lineage>
        <taxon>Eukaryota</taxon>
        <taxon>Metazoa</taxon>
        <taxon>Spiralia</taxon>
        <taxon>Lophotrochozoa</taxon>
        <taxon>Platyhelminthes</taxon>
        <taxon>Trematoda</taxon>
        <taxon>Digenea</taxon>
        <taxon>Opisthorchiida</taxon>
        <taxon>Opisthorchiata</taxon>
        <taxon>Opisthorchiidae</taxon>
        <taxon>Opisthorchis</taxon>
    </lineage>
</organism>
<dbReference type="CTD" id="20328136"/>
<keyword evidence="6 12" id="KW-1133">Transmembrane helix</keyword>
<dbReference type="Pfam" id="PF13857">
    <property type="entry name" value="Ank_5"/>
    <property type="match status" value="1"/>
</dbReference>
<keyword evidence="3" id="KW-0716">Sensory transduction</keyword>
<evidence type="ECO:0000256" key="12">
    <source>
        <dbReference type="SAM" id="Phobius"/>
    </source>
</evidence>
<evidence type="ECO:0000256" key="3">
    <source>
        <dbReference type="ARBA" id="ARBA00022606"/>
    </source>
</evidence>
<evidence type="ECO:0000313" key="15">
    <source>
        <dbReference type="Proteomes" id="UP000054324"/>
    </source>
</evidence>
<dbReference type="STRING" id="6198.A0A074ZH54"/>
<evidence type="ECO:0000256" key="1">
    <source>
        <dbReference type="ARBA" id="ARBA00004141"/>
    </source>
</evidence>
<keyword evidence="15" id="KW-1185">Reference proteome</keyword>
<dbReference type="EMBL" id="KL596743">
    <property type="protein sequence ID" value="KER26611.1"/>
    <property type="molecule type" value="Genomic_DNA"/>
</dbReference>
<evidence type="ECO:0000256" key="10">
    <source>
        <dbReference type="ARBA" id="ARBA00023303"/>
    </source>
</evidence>
<feature type="repeat" description="ANK" evidence="11">
    <location>
        <begin position="666"/>
        <end position="692"/>
    </location>
</feature>
<dbReference type="InterPro" id="IPR005821">
    <property type="entry name" value="Ion_trans_dom"/>
</dbReference>
<evidence type="ECO:0000313" key="14">
    <source>
        <dbReference type="EMBL" id="KER26611.1"/>
    </source>
</evidence>
<dbReference type="GO" id="GO:1902495">
    <property type="term" value="C:transmembrane transporter complex"/>
    <property type="evidence" value="ECO:0007669"/>
    <property type="project" value="TreeGrafter"/>
</dbReference>
<evidence type="ECO:0000256" key="9">
    <source>
        <dbReference type="ARBA" id="ARBA00023136"/>
    </source>
</evidence>
<feature type="transmembrane region" description="Helical" evidence="12">
    <location>
        <begin position="1121"/>
        <end position="1151"/>
    </location>
</feature>
<feature type="repeat" description="ANK" evidence="11">
    <location>
        <begin position="566"/>
        <end position="587"/>
    </location>
</feature>
<dbReference type="PANTHER" id="PTHR47143:SF3">
    <property type="entry name" value="PWWP DOMAIN-CONTAINING PROTEIN"/>
    <property type="match status" value="1"/>
</dbReference>
<dbReference type="GO" id="GO:0005216">
    <property type="term" value="F:monoatomic ion channel activity"/>
    <property type="evidence" value="ECO:0007669"/>
    <property type="project" value="InterPro"/>
</dbReference>
<proteinExistence type="predicted"/>
<dbReference type="RefSeq" id="XP_009169663.1">
    <property type="nucleotide sequence ID" value="XM_009171399.1"/>
</dbReference>
<keyword evidence="7 11" id="KW-0040">ANK repeat</keyword>
<feature type="transmembrane region" description="Helical" evidence="12">
    <location>
        <begin position="896"/>
        <end position="917"/>
    </location>
</feature>
<dbReference type="PROSITE" id="PS50088">
    <property type="entry name" value="ANK_REPEAT"/>
    <property type="match status" value="11"/>
</dbReference>
<evidence type="ECO:0000259" key="13">
    <source>
        <dbReference type="Pfam" id="PF00520"/>
    </source>
</evidence>
<dbReference type="InterPro" id="IPR002110">
    <property type="entry name" value="Ankyrin_rpt"/>
</dbReference>
<keyword evidence="2" id="KW-0813">Transport</keyword>
<dbReference type="Pfam" id="PF00520">
    <property type="entry name" value="Ion_trans"/>
    <property type="match status" value="1"/>
</dbReference>
<sequence>MEAETPNVFGTKSRSPVKNLAEDNEDLLHDMCNLVRQGLVERLKRLIWERLDETRVLINTVADAELSCLHQAARRHDLDCVKTLIEFAKAAHQMEAETPNVFGTKSRSPVKNLAEDNEDLLHDMCNLVRQGLVERLKRLIWERLDETRVLINTVADAELSCLHQAARRHDLDCVKTLIEFAKADVNLKAKDGLTPLHFAAKYEKILPKDQPRKKSVPMIRLVENAYNVNEPNNEIFDEIIQYLYQSGANLEKPDQNGMTALHYAASRNNLSAARQLIVLGAYLECKDNENMTPLLLAVRDNHLDAVQMLLNAGANGLTVDRYGCNILHHACHNGDVHVLDFLQTYLSKTHGSECTLGMLNSINNKGQTPVHLAILSKSVPITEICIQLGADLSIQTNKGESVLHLAARSGNIPVAEMLLGRGSAVNAIDNEGRTPIFDAIQCDHPYLMEVLLHSGATIDHLDKEEITPLLLAAKLGRLEICRILIDLKASVDMEDKRWRTPLHLAVEGKHRDLVELLQNTEEGSALIEREDIGQNRPIHAAVRTGSLAVTKFLLDVGANVMVKNANEHTPLHVAAIHGRFGIVEMLLTRTPLVAYERDEDGNYAVHLAAKHGFTQVLKVILEHTHQLNERNTSGWTPLTFAAGYNRPECVKLLIDQGAKIDSMDKSNMTPLFMACRGGHVDVVNLLLDAGADPGLCVTMYHKQYAGWNALDIAIDANHFACVQAILKSNMWESALRNETYENRVTVNTPLRKMISDMPAAAEIALSRCIQRNSAPRHAADHTITFKFEFLDDCMGVDETRNRLFGKIGAHESDMKSLLATEDIEHNNDEVPANSSGLKEHFVFDSPTKKEQNQVVKMDKMKRVHPVKEMLLNDREDLLNHQLVLALLAFKWSRFCFLYYGGLVAYVLFLCLFSAFMLQTQPPYMLYPEENMTTVEICELLRNTSTKAYSYHITVPKYGVLVLSTVCLLLEIFQFLRARLRYITLGNLLEVTIYSLALCTTADTDWCMYETGLRTKWQWATGSVGIFLAWVNLLLFIRSGLKVGIFVIMFVVVMKTFAKFFLVFSPFLLAFALSFHALLANQIPFRDLKNAVVKTFGMVIGELDTNAIMFERFESTDVEKQVYFATITYIIFVGFISIMSIVMMNLLVGLAVDDIKGVQRKAQFKCQEMRIELIFSAEGLLSRFGRKTYTVRNYIYRPNYTSGFLSRMFHRFYVQSMKTAKEIAEIQA</sequence>
<comment type="subcellular location">
    <subcellularLocation>
        <location evidence="1">Membrane</location>
        <topology evidence="1">Multi-pass membrane protein</topology>
    </subcellularLocation>
</comment>
<evidence type="ECO:0000256" key="4">
    <source>
        <dbReference type="ARBA" id="ARBA00022692"/>
    </source>
</evidence>
<feature type="domain" description="Ion transport" evidence="13">
    <location>
        <begin position="923"/>
        <end position="1161"/>
    </location>
</feature>
<feature type="repeat" description="ANK" evidence="11">
    <location>
        <begin position="600"/>
        <end position="632"/>
    </location>
</feature>
<dbReference type="SUPFAM" id="SSF48403">
    <property type="entry name" value="Ankyrin repeat"/>
    <property type="match status" value="2"/>
</dbReference>
<evidence type="ECO:0000256" key="8">
    <source>
        <dbReference type="ARBA" id="ARBA00023065"/>
    </source>
</evidence>
<keyword evidence="10" id="KW-0407">Ion channel</keyword>
<evidence type="ECO:0000256" key="5">
    <source>
        <dbReference type="ARBA" id="ARBA00022737"/>
    </source>
</evidence>
<dbReference type="InterPro" id="IPR036770">
    <property type="entry name" value="Ankyrin_rpt-contain_sf"/>
</dbReference>
<dbReference type="Proteomes" id="UP000054324">
    <property type="component" value="Unassembled WGS sequence"/>
</dbReference>
<dbReference type="GeneID" id="20328136"/>
<keyword evidence="8" id="KW-0406">Ion transport</keyword>
<dbReference type="PANTHER" id="PTHR47143">
    <property type="entry name" value="TRANSIENT RECEPTOR POTENTIAL CATION CHANNEL PROTEIN PAINLESS"/>
    <property type="match status" value="1"/>
</dbReference>
<dbReference type="KEGG" id="ovi:T265_13969"/>
<dbReference type="AlphaFoldDB" id="A0A074ZH54"/>
<feature type="repeat" description="ANK" evidence="11">
    <location>
        <begin position="533"/>
        <end position="565"/>
    </location>
</feature>
<feature type="repeat" description="ANK" evidence="11">
    <location>
        <begin position="289"/>
        <end position="321"/>
    </location>
</feature>
<dbReference type="SMART" id="SM00248">
    <property type="entry name" value="ANK"/>
    <property type="match status" value="17"/>
</dbReference>
<name>A0A074ZH54_OPIVI</name>
<feature type="repeat" description="ANK" evidence="11">
    <location>
        <begin position="431"/>
        <end position="463"/>
    </location>
</feature>
<protein>
    <recommendedName>
        <fullName evidence="13">Ion transport domain-containing protein</fullName>
    </recommendedName>
</protein>
<evidence type="ECO:0000256" key="2">
    <source>
        <dbReference type="ARBA" id="ARBA00022448"/>
    </source>
</evidence>
<feature type="transmembrane region" description="Helical" evidence="12">
    <location>
        <begin position="1059"/>
        <end position="1078"/>
    </location>
</feature>
<keyword evidence="4 12" id="KW-0812">Transmembrane</keyword>
<keyword evidence="5" id="KW-0677">Repeat</keyword>
<feature type="non-terminal residue" evidence="14">
    <location>
        <position position="1227"/>
    </location>
</feature>
<accession>A0A074ZH54</accession>
<feature type="repeat" description="ANK" evidence="11">
    <location>
        <begin position="464"/>
        <end position="496"/>
    </location>
</feature>
<evidence type="ECO:0000256" key="11">
    <source>
        <dbReference type="PROSITE-ProRule" id="PRU00023"/>
    </source>
</evidence>
<dbReference type="Pfam" id="PF00023">
    <property type="entry name" value="Ank"/>
    <property type="match status" value="1"/>
</dbReference>